<protein>
    <recommendedName>
        <fullName evidence="2">Aminotransferase, DegT/DnrJ/EryC1/StrS family</fullName>
    </recommendedName>
</protein>
<proteinExistence type="predicted"/>
<reference evidence="1" key="1">
    <citation type="submission" date="2018-06" db="EMBL/GenBank/DDBJ databases">
        <authorList>
            <person name="Zhirakovskaya E."/>
        </authorList>
    </citation>
    <scope>NUCLEOTIDE SEQUENCE</scope>
</reference>
<dbReference type="InterPro" id="IPR015424">
    <property type="entry name" value="PyrdxlP-dep_Trfase"/>
</dbReference>
<evidence type="ECO:0008006" key="2">
    <source>
        <dbReference type="Google" id="ProtNLM"/>
    </source>
</evidence>
<dbReference type="Gene3D" id="3.90.1150.10">
    <property type="entry name" value="Aspartate Aminotransferase, domain 1"/>
    <property type="match status" value="1"/>
</dbReference>
<dbReference type="InterPro" id="IPR015421">
    <property type="entry name" value="PyrdxlP-dep_Trfase_major"/>
</dbReference>
<name>A0A3B1AF98_9ZZZZ</name>
<dbReference type="GO" id="GO:0030170">
    <property type="term" value="F:pyridoxal phosphate binding"/>
    <property type="evidence" value="ECO:0007669"/>
    <property type="project" value="TreeGrafter"/>
</dbReference>
<sequence length="348" mass="38211">MSDNVQMKVSHSFPGYSEGVVEAATRALQDGCFSGDRLKVEVEARLASFTHAGYAQVTGSGFAALQAALAAAGVRAAEKVIVPVVTCPSVYHAVRSLGAEPVLMDVGTELPLLDADRFSADITGARFVIAPHMFGLSVDLLPLHERDLIIIEDCAQRQRPERDPLAAVSVYSFSPTKLQTMGYGGGVVTDNATVHNRIQCFLSPDEAEQGGAVDDLPFRIHAPVADFQCAMLLAQLDRYQDTITRRQVWVEEYDRQLGDLQRLQTDVPFRYLLRLPEGRSAPELAQALQQCGVSAWPLASQLLHRTLKLSGDYPNAERWQQQLLSLPLHEGLEQTSVNYVCRQLLALL</sequence>
<dbReference type="PANTHER" id="PTHR30244">
    <property type="entry name" value="TRANSAMINASE"/>
    <property type="match status" value="1"/>
</dbReference>
<dbReference type="AlphaFoldDB" id="A0A3B1AF98"/>
<organism evidence="1">
    <name type="scientific">hydrothermal vent metagenome</name>
    <dbReference type="NCBI Taxonomy" id="652676"/>
    <lineage>
        <taxon>unclassified sequences</taxon>
        <taxon>metagenomes</taxon>
        <taxon>ecological metagenomes</taxon>
    </lineage>
</organism>
<gene>
    <name evidence="1" type="ORF">MNBD_GAMMA19-987</name>
</gene>
<dbReference type="Gene3D" id="3.40.640.10">
    <property type="entry name" value="Type I PLP-dependent aspartate aminotransferase-like (Major domain)"/>
    <property type="match status" value="1"/>
</dbReference>
<dbReference type="GO" id="GO:0000271">
    <property type="term" value="P:polysaccharide biosynthetic process"/>
    <property type="evidence" value="ECO:0007669"/>
    <property type="project" value="TreeGrafter"/>
</dbReference>
<dbReference type="PANTHER" id="PTHR30244:SF34">
    <property type="entry name" value="DTDP-4-AMINO-4,6-DIDEOXYGALACTOSE TRANSAMINASE"/>
    <property type="match status" value="1"/>
</dbReference>
<dbReference type="Pfam" id="PF01041">
    <property type="entry name" value="DegT_DnrJ_EryC1"/>
    <property type="match status" value="1"/>
</dbReference>
<dbReference type="InterPro" id="IPR015422">
    <property type="entry name" value="PyrdxlP-dep_Trfase_small"/>
</dbReference>
<dbReference type="SUPFAM" id="SSF53383">
    <property type="entry name" value="PLP-dependent transferases"/>
    <property type="match status" value="1"/>
</dbReference>
<evidence type="ECO:0000313" key="1">
    <source>
        <dbReference type="EMBL" id="VAW98563.1"/>
    </source>
</evidence>
<accession>A0A3B1AF98</accession>
<dbReference type="PIRSF" id="PIRSF000390">
    <property type="entry name" value="PLP_StrS"/>
    <property type="match status" value="1"/>
</dbReference>
<dbReference type="GO" id="GO:0008483">
    <property type="term" value="F:transaminase activity"/>
    <property type="evidence" value="ECO:0007669"/>
    <property type="project" value="TreeGrafter"/>
</dbReference>
<dbReference type="InterPro" id="IPR000653">
    <property type="entry name" value="DegT/StrS_aminotransferase"/>
</dbReference>
<dbReference type="EMBL" id="UOFV01000145">
    <property type="protein sequence ID" value="VAW98563.1"/>
    <property type="molecule type" value="Genomic_DNA"/>
</dbReference>